<gene>
    <name evidence="2" type="ORF">SARC_04303</name>
</gene>
<keyword evidence="1" id="KW-0732">Signal</keyword>
<dbReference type="Proteomes" id="UP000054560">
    <property type="component" value="Unassembled WGS sequence"/>
</dbReference>
<organism evidence="2 3">
    <name type="scientific">Sphaeroforma arctica JP610</name>
    <dbReference type="NCBI Taxonomy" id="667725"/>
    <lineage>
        <taxon>Eukaryota</taxon>
        <taxon>Ichthyosporea</taxon>
        <taxon>Ichthyophonida</taxon>
        <taxon>Sphaeroforma</taxon>
    </lineage>
</organism>
<protein>
    <recommendedName>
        <fullName evidence="4">C2 domain-containing protein</fullName>
    </recommendedName>
</protein>
<name>A0A0L0G3J5_9EUKA</name>
<evidence type="ECO:0000313" key="2">
    <source>
        <dbReference type="EMBL" id="KNC83439.1"/>
    </source>
</evidence>
<proteinExistence type="predicted"/>
<dbReference type="RefSeq" id="XP_014157341.1">
    <property type="nucleotide sequence ID" value="XM_014301866.1"/>
</dbReference>
<sequence>MFSFKNHAAKHCFLTLAYFSNLVTSASTDIRRRMDEFPQDIAVYGLMDKKAVSLLPQQTKLSNPLTPKYNPEFEGLVKVHDLPTTKFILMYSDAPGDCKRKQFDPLFTTEQEPSDGDFAVDFDFMPVTPTGRVQEFKYSPEIAFRKIRKAVNSTTPEGKYIRIYAATKIITEVY</sequence>
<reference evidence="2 3" key="1">
    <citation type="submission" date="2011-02" db="EMBL/GenBank/DDBJ databases">
        <title>The Genome Sequence of Sphaeroforma arctica JP610.</title>
        <authorList>
            <consortium name="The Broad Institute Genome Sequencing Platform"/>
            <person name="Russ C."/>
            <person name="Cuomo C."/>
            <person name="Young S.K."/>
            <person name="Zeng Q."/>
            <person name="Gargeya S."/>
            <person name="Alvarado L."/>
            <person name="Berlin A."/>
            <person name="Chapman S.B."/>
            <person name="Chen Z."/>
            <person name="Freedman E."/>
            <person name="Gellesch M."/>
            <person name="Goldberg J."/>
            <person name="Griggs A."/>
            <person name="Gujja S."/>
            <person name="Heilman E."/>
            <person name="Heiman D."/>
            <person name="Howarth C."/>
            <person name="Mehta T."/>
            <person name="Neiman D."/>
            <person name="Pearson M."/>
            <person name="Roberts A."/>
            <person name="Saif S."/>
            <person name="Shea T."/>
            <person name="Shenoy N."/>
            <person name="Sisk P."/>
            <person name="Stolte C."/>
            <person name="Sykes S."/>
            <person name="White J."/>
            <person name="Yandava C."/>
            <person name="Burger G."/>
            <person name="Gray M.W."/>
            <person name="Holland P.W.H."/>
            <person name="King N."/>
            <person name="Lang F.B.F."/>
            <person name="Roger A.J."/>
            <person name="Ruiz-Trillo I."/>
            <person name="Haas B."/>
            <person name="Nusbaum C."/>
            <person name="Birren B."/>
        </authorList>
    </citation>
    <scope>NUCLEOTIDE SEQUENCE [LARGE SCALE GENOMIC DNA]</scope>
    <source>
        <strain evidence="2 3">JP610</strain>
    </source>
</reference>
<accession>A0A0L0G3J5</accession>
<dbReference type="EMBL" id="KQ241833">
    <property type="protein sequence ID" value="KNC83439.1"/>
    <property type="molecule type" value="Genomic_DNA"/>
</dbReference>
<evidence type="ECO:0000256" key="1">
    <source>
        <dbReference type="SAM" id="SignalP"/>
    </source>
</evidence>
<keyword evidence="3" id="KW-1185">Reference proteome</keyword>
<feature type="non-terminal residue" evidence="2">
    <location>
        <position position="174"/>
    </location>
</feature>
<evidence type="ECO:0000313" key="3">
    <source>
        <dbReference type="Proteomes" id="UP000054560"/>
    </source>
</evidence>
<dbReference type="AlphaFoldDB" id="A0A0L0G3J5"/>
<feature type="signal peptide" evidence="1">
    <location>
        <begin position="1"/>
        <end position="25"/>
    </location>
</feature>
<evidence type="ECO:0008006" key="4">
    <source>
        <dbReference type="Google" id="ProtNLM"/>
    </source>
</evidence>
<feature type="chain" id="PRO_5005538629" description="C2 domain-containing protein" evidence="1">
    <location>
        <begin position="26"/>
        <end position="174"/>
    </location>
</feature>
<dbReference type="GeneID" id="25904807"/>